<keyword evidence="3" id="KW-1185">Reference proteome</keyword>
<evidence type="ECO:0000313" key="3">
    <source>
        <dbReference type="Proteomes" id="UP000250235"/>
    </source>
</evidence>
<dbReference type="EMBL" id="KV242019">
    <property type="protein sequence ID" value="KZT75459.1"/>
    <property type="molecule type" value="Genomic_DNA"/>
</dbReference>
<name>A0A2Z6ZRE1_9LAMI</name>
<sequence length="96" mass="11137">MNDPQRYPMSGKAQRERLDEDEETRDSNRELRTNSDEELRHALKRVEIPGFDGTDPRGWLGKAEQYFELHETPLDQRLRLAHTWTAQPITGSNGCA</sequence>
<accession>A0A2Z6ZRE1</accession>
<reference evidence="2 3" key="1">
    <citation type="journal article" date="2015" name="Proc. Natl. Acad. Sci. U.S.A.">
        <title>The resurrection genome of Boea hygrometrica: A blueprint for survival of dehydration.</title>
        <authorList>
            <person name="Xiao L."/>
            <person name="Yang G."/>
            <person name="Zhang L."/>
            <person name="Yang X."/>
            <person name="Zhao S."/>
            <person name="Ji Z."/>
            <person name="Zhou Q."/>
            <person name="Hu M."/>
            <person name="Wang Y."/>
            <person name="Chen M."/>
            <person name="Xu Y."/>
            <person name="Jin H."/>
            <person name="Xiao X."/>
            <person name="Hu G."/>
            <person name="Bao F."/>
            <person name="Hu Y."/>
            <person name="Wan P."/>
            <person name="Li L."/>
            <person name="Deng X."/>
            <person name="Kuang T."/>
            <person name="Xiang C."/>
            <person name="Zhu J.K."/>
            <person name="Oliver M.J."/>
            <person name="He Y."/>
        </authorList>
    </citation>
    <scope>NUCLEOTIDE SEQUENCE [LARGE SCALE GENOMIC DNA]</scope>
    <source>
        <strain evidence="3">cv. XS01</strain>
    </source>
</reference>
<feature type="compositionally biased region" description="Basic and acidic residues" evidence="1">
    <location>
        <begin position="25"/>
        <end position="36"/>
    </location>
</feature>
<proteinExistence type="predicted"/>
<dbReference type="AlphaFoldDB" id="A0A2Z6ZRE1"/>
<feature type="region of interest" description="Disordered" evidence="1">
    <location>
        <begin position="1"/>
        <end position="36"/>
    </location>
</feature>
<organism evidence="2 3">
    <name type="scientific">Dorcoceras hygrometricum</name>
    <dbReference type="NCBI Taxonomy" id="472368"/>
    <lineage>
        <taxon>Eukaryota</taxon>
        <taxon>Viridiplantae</taxon>
        <taxon>Streptophyta</taxon>
        <taxon>Embryophyta</taxon>
        <taxon>Tracheophyta</taxon>
        <taxon>Spermatophyta</taxon>
        <taxon>Magnoliopsida</taxon>
        <taxon>eudicotyledons</taxon>
        <taxon>Gunneridae</taxon>
        <taxon>Pentapetalae</taxon>
        <taxon>asterids</taxon>
        <taxon>lamiids</taxon>
        <taxon>Lamiales</taxon>
        <taxon>Gesneriaceae</taxon>
        <taxon>Didymocarpoideae</taxon>
        <taxon>Trichosporeae</taxon>
        <taxon>Loxocarpinae</taxon>
        <taxon>Dorcoceras</taxon>
    </lineage>
</organism>
<evidence type="ECO:0000313" key="2">
    <source>
        <dbReference type="EMBL" id="KZT75459.1"/>
    </source>
</evidence>
<evidence type="ECO:0000256" key="1">
    <source>
        <dbReference type="SAM" id="MobiDB-lite"/>
    </source>
</evidence>
<dbReference type="OrthoDB" id="1822686at2759"/>
<dbReference type="Proteomes" id="UP000250235">
    <property type="component" value="Unassembled WGS sequence"/>
</dbReference>
<gene>
    <name evidence="2" type="ORF">F511_47516</name>
</gene>
<protein>
    <submittedName>
        <fullName evidence="2">Uncharacterized protein</fullName>
    </submittedName>
</protein>